<evidence type="ECO:0000256" key="2">
    <source>
        <dbReference type="ARBA" id="ARBA00004613"/>
    </source>
</evidence>
<dbReference type="GO" id="GO:0016798">
    <property type="term" value="F:hydrolase activity, acting on glycosyl bonds"/>
    <property type="evidence" value="ECO:0007669"/>
    <property type="project" value="UniProtKB-KW"/>
</dbReference>
<evidence type="ECO:0000256" key="4">
    <source>
        <dbReference type="ARBA" id="ARBA00022729"/>
    </source>
</evidence>
<dbReference type="RefSeq" id="WP_093842753.1">
    <property type="nucleotide sequence ID" value="NZ_FPAB01000003.1"/>
</dbReference>
<evidence type="ECO:0000313" key="10">
    <source>
        <dbReference type="Proteomes" id="UP000198873"/>
    </source>
</evidence>
<evidence type="ECO:0000256" key="3">
    <source>
        <dbReference type="ARBA" id="ARBA00022525"/>
    </source>
</evidence>
<evidence type="ECO:0000259" key="8">
    <source>
        <dbReference type="PROSITE" id="PS50853"/>
    </source>
</evidence>
<dbReference type="InterPro" id="IPR003961">
    <property type="entry name" value="FN3_dom"/>
</dbReference>
<dbReference type="EMBL" id="FPAB01000003">
    <property type="protein sequence ID" value="SFS67141.1"/>
    <property type="molecule type" value="Genomic_DNA"/>
</dbReference>
<feature type="domain" description="Fibronectin type-III" evidence="8">
    <location>
        <begin position="427"/>
        <end position="526"/>
    </location>
</feature>
<dbReference type="Gene3D" id="2.60.40.10">
    <property type="entry name" value="Immunoglobulins"/>
    <property type="match status" value="1"/>
</dbReference>
<gene>
    <name evidence="9" type="ORF">SAMN05444716_103300</name>
</gene>
<dbReference type="Gene3D" id="2.60.120.200">
    <property type="match status" value="1"/>
</dbReference>
<dbReference type="Pfam" id="PF24517">
    <property type="entry name" value="CBM96"/>
    <property type="match status" value="1"/>
</dbReference>
<reference evidence="10" key="1">
    <citation type="submission" date="2016-10" db="EMBL/GenBank/DDBJ databases">
        <authorList>
            <person name="Varghese N."/>
            <person name="Submissions S."/>
        </authorList>
    </citation>
    <scope>NUCLEOTIDE SEQUENCE [LARGE SCALE GENOMIC DNA]</scope>
    <source>
        <strain evidence="10">CGMCC 4.7047</strain>
    </source>
</reference>
<dbReference type="Pfam" id="PF13385">
    <property type="entry name" value="Laminin_G_3"/>
    <property type="match status" value="1"/>
</dbReference>
<dbReference type="STRING" id="1176198.SAMN05444716_103300"/>
<protein>
    <submittedName>
        <fullName evidence="9">Concanavalin A-like lectin/glucanases superfamily protein</fullName>
    </submittedName>
</protein>
<proteinExistence type="predicted"/>
<keyword evidence="3" id="KW-0964">Secreted</keyword>
<dbReference type="SUPFAM" id="SSF49899">
    <property type="entry name" value="Concanavalin A-like lectins/glucanases"/>
    <property type="match status" value="1"/>
</dbReference>
<dbReference type="InterPro" id="IPR013320">
    <property type="entry name" value="ConA-like_dom_sf"/>
</dbReference>
<keyword evidence="7" id="KW-0119">Carbohydrate metabolism</keyword>
<sequence>MRRRGRGAWRRATVYGTALALAAGALVGAGGGGIGGGGGSAAALTPPVGFTADELPTWQTNGIVHALAEADGTVFVGGTFSTVRPPGAASGTQETPVDNFVALDAATGEPVECDLRFTVGSGTATVRALEVSPDGRTLYVGGTFGSVNGVGASSVAAFDLPGCTRKNFPVAANSMVSSFAVSEDRVYLGGNFTQINSTARSRFAAVTPEGALTSWVANADEVGKAVELSPDGSRVYLGGDFFTVNGADSHALAVVRADTGSVVRTYPLGFIERTSTVQDIAVDATGFYTGNEGTGSGVFDGRIALNHSDLNERWRDTCLGATQAVEVYQEVLYSGHHAHDCSSMGEFPNQERYHLLAQSVHDPKLLGWFPNTNDGLGEALGPRVLQAALDHPTDGRDFLWVGGGFTTVNGQPQWGLTRFANRPDTGNPSMTEVYASSHTPGQIEVNWRPSIDLDDHLLTYRVYRDGAATPIHIREAESVPWRRPQQTFVDTAVSPGATHSYRITATDGAGNTSALSTPVSATVASGTQPYVQAVRADNPLLYWRYDETWGNLVTDASANNRANGVHRNGPQRGVTPGAVPGPGAAGVGYDGASTYTYSDRSYAGLTRFTVETWFKTTTTRGGKLIGLGNRTLQPSTVRDNNLYMLNDGRLSFGVYDTALRTITSGGTARYNDGRWHHVVASVGANGMRLYVDGTQVASNTSVTQVRDRTGWWRTGGDSTAGLASRPASDFFDGQLDETAVYGAQLSAARVTAHYQAASQPVDTVTRLAPVADTYVNAAAVSANYGTHQNLAVRGTPGYESYLRFQLPTAPSGTVLKSAALRVRVTTDPVAGSVDDFTVVPVTGSWTETGTTYSSRPALGTGVLGTLSAPEEVGGTYTVPLTVATVRGSLGGQLNVALVSEGDDSLWLYARESSAEANRPQLLLTFGAP</sequence>
<keyword evidence="7" id="KW-0624">Polysaccharide degradation</keyword>
<keyword evidence="6" id="KW-0378">Hydrolase</keyword>
<keyword evidence="10" id="KW-1185">Reference proteome</keyword>
<dbReference type="GO" id="GO:0005576">
    <property type="term" value="C:extracellular region"/>
    <property type="evidence" value="ECO:0007669"/>
    <property type="project" value="UniProtKB-SubCell"/>
</dbReference>
<dbReference type="InterPro" id="IPR036116">
    <property type="entry name" value="FN3_sf"/>
</dbReference>
<dbReference type="SMART" id="SM00282">
    <property type="entry name" value="LamG"/>
    <property type="match status" value="1"/>
</dbReference>
<dbReference type="GO" id="GO:0030246">
    <property type="term" value="F:carbohydrate binding"/>
    <property type="evidence" value="ECO:0007669"/>
    <property type="project" value="UniProtKB-KW"/>
</dbReference>
<evidence type="ECO:0000313" key="9">
    <source>
        <dbReference type="EMBL" id="SFS67141.1"/>
    </source>
</evidence>
<dbReference type="InterPro" id="IPR055372">
    <property type="entry name" value="CBM96"/>
</dbReference>
<evidence type="ECO:0000256" key="6">
    <source>
        <dbReference type="ARBA" id="ARBA00023295"/>
    </source>
</evidence>
<keyword evidence="6" id="KW-0326">Glycosidase</keyword>
<dbReference type="AlphaFoldDB" id="A0A1I6RQZ0"/>
<dbReference type="SUPFAM" id="SSF49265">
    <property type="entry name" value="Fibronectin type III"/>
    <property type="match status" value="1"/>
</dbReference>
<dbReference type="GO" id="GO:0000272">
    <property type="term" value="P:polysaccharide catabolic process"/>
    <property type="evidence" value="ECO:0007669"/>
    <property type="project" value="UniProtKB-KW"/>
</dbReference>
<name>A0A1I6RQZ0_9ACTN</name>
<keyword evidence="4" id="KW-0732">Signal</keyword>
<dbReference type="PROSITE" id="PS50853">
    <property type="entry name" value="FN3"/>
    <property type="match status" value="1"/>
</dbReference>
<organism evidence="9 10">
    <name type="scientific">Streptomyces harbinensis</name>
    <dbReference type="NCBI Taxonomy" id="1176198"/>
    <lineage>
        <taxon>Bacteria</taxon>
        <taxon>Bacillati</taxon>
        <taxon>Actinomycetota</taxon>
        <taxon>Actinomycetes</taxon>
        <taxon>Kitasatosporales</taxon>
        <taxon>Streptomycetaceae</taxon>
        <taxon>Streptomyces</taxon>
    </lineage>
</organism>
<keyword evidence="5" id="KW-0966">Cell projection</keyword>
<dbReference type="NCBIfam" id="NF033679">
    <property type="entry name" value="DNRLRE_dom"/>
    <property type="match status" value="1"/>
</dbReference>
<dbReference type="GO" id="GO:0042995">
    <property type="term" value="C:cell projection"/>
    <property type="evidence" value="ECO:0007669"/>
    <property type="project" value="UniProtKB-SubCell"/>
</dbReference>
<evidence type="ECO:0000256" key="1">
    <source>
        <dbReference type="ARBA" id="ARBA00004316"/>
    </source>
</evidence>
<evidence type="ECO:0000256" key="7">
    <source>
        <dbReference type="ARBA" id="ARBA00023326"/>
    </source>
</evidence>
<dbReference type="CDD" id="cd00110">
    <property type="entry name" value="LamG"/>
    <property type="match status" value="1"/>
</dbReference>
<accession>A0A1I6RQZ0</accession>
<dbReference type="InterPro" id="IPR013783">
    <property type="entry name" value="Ig-like_fold"/>
</dbReference>
<dbReference type="InterPro" id="IPR011044">
    <property type="entry name" value="Quino_amine_DH_bsu"/>
</dbReference>
<keyword evidence="9" id="KW-0430">Lectin</keyword>
<dbReference type="InterPro" id="IPR001791">
    <property type="entry name" value="Laminin_G"/>
</dbReference>
<dbReference type="Proteomes" id="UP000198873">
    <property type="component" value="Unassembled WGS sequence"/>
</dbReference>
<dbReference type="SUPFAM" id="SSF50969">
    <property type="entry name" value="YVTN repeat-like/Quinoprotein amine dehydrogenase"/>
    <property type="match status" value="1"/>
</dbReference>
<evidence type="ECO:0000256" key="5">
    <source>
        <dbReference type="ARBA" id="ARBA00023273"/>
    </source>
</evidence>
<comment type="subcellular location">
    <subcellularLocation>
        <location evidence="1">Cell projection</location>
    </subcellularLocation>
    <subcellularLocation>
        <location evidence="2">Secreted</location>
    </subcellularLocation>
</comment>